<dbReference type="Proteomes" id="UP000887097">
    <property type="component" value="Unassembled WGS sequence"/>
</dbReference>
<dbReference type="SUPFAM" id="SSF111384">
    <property type="entry name" value="OmpH-like"/>
    <property type="match status" value="1"/>
</dbReference>
<gene>
    <name evidence="5" type="ORF">PRMUPPPA20_12800</name>
</gene>
<organism evidence="5 6">
    <name type="scientific">Xylanibacter ruminicola</name>
    <name type="common">Prevotella ruminicola</name>
    <dbReference type="NCBI Taxonomy" id="839"/>
    <lineage>
        <taxon>Bacteria</taxon>
        <taxon>Pseudomonadati</taxon>
        <taxon>Bacteroidota</taxon>
        <taxon>Bacteroidia</taxon>
        <taxon>Bacteroidales</taxon>
        <taxon>Prevotellaceae</taxon>
        <taxon>Xylanibacter</taxon>
    </lineage>
</organism>
<evidence type="ECO:0000256" key="2">
    <source>
        <dbReference type="ARBA" id="ARBA00022729"/>
    </source>
</evidence>
<reference evidence="5" key="1">
    <citation type="submission" date="2021-08" db="EMBL/GenBank/DDBJ databases">
        <title>Prevotella lacticifex sp. nov., isolated from rumen of cow.</title>
        <authorList>
            <person name="Shinkai T."/>
            <person name="Ikeyama N."/>
            <person name="Kumagai M."/>
            <person name="Ohmori H."/>
            <person name="Sakamoto M."/>
            <person name="Ohkuma M."/>
            <person name="Mitsumori M."/>
        </authorList>
    </citation>
    <scope>NUCLEOTIDE SEQUENCE</scope>
    <source>
        <strain evidence="5">JCM 8259</strain>
    </source>
</reference>
<comment type="caution">
    <text evidence="5">The sequence shown here is derived from an EMBL/GenBank/DDBJ whole genome shotgun (WGS) entry which is preliminary data.</text>
</comment>
<dbReference type="Pfam" id="PF03938">
    <property type="entry name" value="OmpH"/>
    <property type="match status" value="1"/>
</dbReference>
<feature type="region of interest" description="Disordered" evidence="4">
    <location>
        <begin position="183"/>
        <end position="211"/>
    </location>
</feature>
<proteinExistence type="inferred from homology"/>
<dbReference type="EMBL" id="BPTT01000001">
    <property type="protein sequence ID" value="GJG33171.1"/>
    <property type="molecule type" value="Genomic_DNA"/>
</dbReference>
<dbReference type="PANTHER" id="PTHR35089">
    <property type="entry name" value="CHAPERONE PROTEIN SKP"/>
    <property type="match status" value="1"/>
</dbReference>
<evidence type="ECO:0000256" key="3">
    <source>
        <dbReference type="SAM" id="Coils"/>
    </source>
</evidence>
<accession>A0AA37MKX6</accession>
<dbReference type="OMA" id="IMMPRSS"/>
<name>A0AA37MKX6_XYLRU</name>
<keyword evidence="2" id="KW-0732">Signal</keyword>
<evidence type="ECO:0000313" key="5">
    <source>
        <dbReference type="EMBL" id="GJG33171.1"/>
    </source>
</evidence>
<evidence type="ECO:0000256" key="4">
    <source>
        <dbReference type="SAM" id="MobiDB-lite"/>
    </source>
</evidence>
<dbReference type="GO" id="GO:0050821">
    <property type="term" value="P:protein stabilization"/>
    <property type="evidence" value="ECO:0007669"/>
    <property type="project" value="TreeGrafter"/>
</dbReference>
<dbReference type="GO" id="GO:0051082">
    <property type="term" value="F:unfolded protein binding"/>
    <property type="evidence" value="ECO:0007669"/>
    <property type="project" value="InterPro"/>
</dbReference>
<evidence type="ECO:0000256" key="1">
    <source>
        <dbReference type="ARBA" id="ARBA00009091"/>
    </source>
</evidence>
<dbReference type="Gene3D" id="3.30.910.20">
    <property type="entry name" value="Skp domain"/>
    <property type="match status" value="1"/>
</dbReference>
<dbReference type="PANTHER" id="PTHR35089:SF1">
    <property type="entry name" value="CHAPERONE PROTEIN SKP"/>
    <property type="match status" value="1"/>
</dbReference>
<sequence length="211" mass="23662">MKKYIFPALAIAAMMVSCNKQSPKMDDQPAAASGEGMKIAYVEVDSLMTQYNFAKDYSVTLQKKSNNARNTLNQKGNALQAAMANFQQKLNNNGFQSREQAASQQAAIQRQQNDLQELQARLENELASETAKFNEALRDSLQNFLKSYNEDKKFDLILSKAGDNILMGNKKLDITQDVINGLNKRYKPTAKPAAEKAEEKKAEEKKAEEKK</sequence>
<dbReference type="AlphaFoldDB" id="A0AA37MKX6"/>
<protein>
    <submittedName>
        <fullName evidence="5">Membrane protein</fullName>
    </submittedName>
</protein>
<evidence type="ECO:0000313" key="6">
    <source>
        <dbReference type="Proteomes" id="UP000887097"/>
    </source>
</evidence>
<dbReference type="GeneID" id="31500311"/>
<feature type="compositionally biased region" description="Basic and acidic residues" evidence="4">
    <location>
        <begin position="193"/>
        <end position="211"/>
    </location>
</feature>
<dbReference type="PROSITE" id="PS51257">
    <property type="entry name" value="PROKAR_LIPOPROTEIN"/>
    <property type="match status" value="1"/>
</dbReference>
<dbReference type="InterPro" id="IPR024930">
    <property type="entry name" value="Skp_dom_sf"/>
</dbReference>
<keyword evidence="3" id="KW-0175">Coiled coil</keyword>
<dbReference type="SMART" id="SM00935">
    <property type="entry name" value="OmpH"/>
    <property type="match status" value="1"/>
</dbReference>
<dbReference type="InterPro" id="IPR005632">
    <property type="entry name" value="Chaperone_Skp"/>
</dbReference>
<feature type="coiled-coil region" evidence="3">
    <location>
        <begin position="101"/>
        <end position="139"/>
    </location>
</feature>
<dbReference type="GO" id="GO:0005829">
    <property type="term" value="C:cytosol"/>
    <property type="evidence" value="ECO:0007669"/>
    <property type="project" value="TreeGrafter"/>
</dbReference>
<dbReference type="RefSeq" id="WP_013064789.1">
    <property type="nucleotide sequence ID" value="NZ_BPTT01000001.1"/>
</dbReference>
<comment type="similarity">
    <text evidence="1">Belongs to the Skp family.</text>
</comment>